<feature type="region of interest" description="Disordered" evidence="1">
    <location>
        <begin position="1"/>
        <end position="34"/>
    </location>
</feature>
<proteinExistence type="predicted"/>
<name>A0AAD7N1E2_9AGAR</name>
<feature type="region of interest" description="Disordered" evidence="1">
    <location>
        <begin position="492"/>
        <end position="620"/>
    </location>
</feature>
<evidence type="ECO:0000313" key="2">
    <source>
        <dbReference type="EMBL" id="KAJ7741400.1"/>
    </source>
</evidence>
<comment type="caution">
    <text evidence="2">The sequence shown here is derived from an EMBL/GenBank/DDBJ whole genome shotgun (WGS) entry which is preliminary data.</text>
</comment>
<accession>A0AAD7N1E2</accession>
<feature type="region of interest" description="Disordered" evidence="1">
    <location>
        <begin position="140"/>
        <end position="462"/>
    </location>
</feature>
<sequence length="620" mass="67575">MSAAKTLYTARFYETPSSSESTRLSSSRPQPSAYLDSLSKTHVALNHMEEVPDSRPATPDEADNERLEVFRAKVTQAIEDTRGNPASGKWGILADLLQTSMSKGKYRYMNMRTDVPPPKTPPGGWILAETEEEWFAWEKKRARDKKREEEELVKRQEDKKREEEELAKRQENQERVAEAKRKEEELLKEKVETWKRSVNADTHIGDDASHSPEPAGKKASSSRPSKLKSVPSDGPKPLSKSTIASRPPKSNARSIAELDEPFLPPSFPAGLETSTPPTTNRKKPSPIELVPSSSPLSSPTKKHPAVSTPSPKDVPNSSSKLSASQVPSSSPLSSPTKNTRVYGRPRGTELPAKRPRSPSPTPLVAKKTRSVASPPAPASGSGPSSSRAPSKPGSKLPLTPPRNTLPKLEDLIAASAKSKAKAKGKAKAKPKPKSPSPQPPSPRSLEEEEEPDEEERRRLDLEKGINVMEEDVINWEHTLENLTTKLVENAVASPSKSLSSIDDENSLESHNSMGSMPDFSHGAAFDPQGGSTQPMGLLESGESMGTTARGGFGQPDEFGFPMRYESQMDVESNMQGVDELLNQDVAGYKGSWMGQGPDDDDDDDDERRGGREGGQIDSSP</sequence>
<evidence type="ECO:0000313" key="3">
    <source>
        <dbReference type="Proteomes" id="UP001215280"/>
    </source>
</evidence>
<dbReference type="Proteomes" id="UP001215280">
    <property type="component" value="Unassembled WGS sequence"/>
</dbReference>
<keyword evidence="3" id="KW-1185">Reference proteome</keyword>
<feature type="compositionally biased region" description="Basic and acidic residues" evidence="1">
    <location>
        <begin position="140"/>
        <end position="195"/>
    </location>
</feature>
<protein>
    <submittedName>
        <fullName evidence="2">Uncharacterized protein</fullName>
    </submittedName>
</protein>
<feature type="compositionally biased region" description="Low complexity" evidence="1">
    <location>
        <begin position="286"/>
        <end position="299"/>
    </location>
</feature>
<organism evidence="2 3">
    <name type="scientific">Mycena maculata</name>
    <dbReference type="NCBI Taxonomy" id="230809"/>
    <lineage>
        <taxon>Eukaryota</taxon>
        <taxon>Fungi</taxon>
        <taxon>Dikarya</taxon>
        <taxon>Basidiomycota</taxon>
        <taxon>Agaricomycotina</taxon>
        <taxon>Agaricomycetes</taxon>
        <taxon>Agaricomycetidae</taxon>
        <taxon>Agaricales</taxon>
        <taxon>Marasmiineae</taxon>
        <taxon>Mycenaceae</taxon>
        <taxon>Mycena</taxon>
    </lineage>
</organism>
<feature type="compositionally biased region" description="Low complexity" evidence="1">
    <location>
        <begin position="370"/>
        <end position="394"/>
    </location>
</feature>
<reference evidence="2" key="1">
    <citation type="submission" date="2023-03" db="EMBL/GenBank/DDBJ databases">
        <title>Massive genome expansion in bonnet fungi (Mycena s.s.) driven by repeated elements and novel gene families across ecological guilds.</title>
        <authorList>
            <consortium name="Lawrence Berkeley National Laboratory"/>
            <person name="Harder C.B."/>
            <person name="Miyauchi S."/>
            <person name="Viragh M."/>
            <person name="Kuo A."/>
            <person name="Thoen E."/>
            <person name="Andreopoulos B."/>
            <person name="Lu D."/>
            <person name="Skrede I."/>
            <person name="Drula E."/>
            <person name="Henrissat B."/>
            <person name="Morin E."/>
            <person name="Kohler A."/>
            <person name="Barry K."/>
            <person name="LaButti K."/>
            <person name="Morin E."/>
            <person name="Salamov A."/>
            <person name="Lipzen A."/>
            <person name="Mereny Z."/>
            <person name="Hegedus B."/>
            <person name="Baldrian P."/>
            <person name="Stursova M."/>
            <person name="Weitz H."/>
            <person name="Taylor A."/>
            <person name="Grigoriev I.V."/>
            <person name="Nagy L.G."/>
            <person name="Martin F."/>
            <person name="Kauserud H."/>
        </authorList>
    </citation>
    <scope>NUCLEOTIDE SEQUENCE</scope>
    <source>
        <strain evidence="2">CBHHK188m</strain>
    </source>
</reference>
<feature type="compositionally biased region" description="Low complexity" evidence="1">
    <location>
        <begin position="14"/>
        <end position="29"/>
    </location>
</feature>
<feature type="compositionally biased region" description="Basic residues" evidence="1">
    <location>
        <begin position="418"/>
        <end position="432"/>
    </location>
</feature>
<feature type="compositionally biased region" description="Pro residues" evidence="1">
    <location>
        <begin position="433"/>
        <end position="442"/>
    </location>
</feature>
<gene>
    <name evidence="2" type="ORF">DFH07DRAFT_964955</name>
</gene>
<dbReference type="EMBL" id="JARJLG010000123">
    <property type="protein sequence ID" value="KAJ7741400.1"/>
    <property type="molecule type" value="Genomic_DNA"/>
</dbReference>
<dbReference type="AlphaFoldDB" id="A0AAD7N1E2"/>
<feature type="compositionally biased region" description="Low complexity" evidence="1">
    <location>
        <begin position="317"/>
        <end position="335"/>
    </location>
</feature>
<evidence type="ECO:0000256" key="1">
    <source>
        <dbReference type="SAM" id="MobiDB-lite"/>
    </source>
</evidence>